<dbReference type="AlphaFoldDB" id="A0A930UYR4"/>
<accession>A0A930UYR4</accession>
<name>A0A930UYR4_9ACTN</name>
<dbReference type="InterPro" id="IPR007721">
    <property type="entry name" value="RbsD_FucU"/>
</dbReference>
<dbReference type="Pfam" id="PF05025">
    <property type="entry name" value="RbsD_FucU"/>
    <property type="match status" value="1"/>
</dbReference>
<reference evidence="4" key="1">
    <citation type="submission" date="2020-11" db="EMBL/GenBank/DDBJ databases">
        <title>Nocardioides sp. CBS4Y-1, whole genome shotgun sequence.</title>
        <authorList>
            <person name="Tuo L."/>
        </authorList>
    </citation>
    <scope>NUCLEOTIDE SEQUENCE</scope>
    <source>
        <strain evidence="4">CBS4Y-1</strain>
    </source>
</reference>
<dbReference type="GO" id="GO:0062193">
    <property type="term" value="F:D-ribose pyranase activity"/>
    <property type="evidence" value="ECO:0007669"/>
    <property type="project" value="UniProtKB-EC"/>
</dbReference>
<dbReference type="PANTHER" id="PTHR31690">
    <property type="entry name" value="FUCOSE MUTAROTASE"/>
    <property type="match status" value="1"/>
</dbReference>
<evidence type="ECO:0000256" key="2">
    <source>
        <dbReference type="ARBA" id="ARBA00023235"/>
    </source>
</evidence>
<dbReference type="GO" id="GO:0036373">
    <property type="term" value="F:L-fucose mutarotase activity"/>
    <property type="evidence" value="ECO:0007669"/>
    <property type="project" value="UniProtKB-EC"/>
</dbReference>
<proteinExistence type="predicted"/>
<dbReference type="SUPFAM" id="SSF102546">
    <property type="entry name" value="RbsD-like"/>
    <property type="match status" value="1"/>
</dbReference>
<organism evidence="4 5">
    <name type="scientific">Nocardioides acrostichi</name>
    <dbReference type="NCBI Taxonomy" id="2784339"/>
    <lineage>
        <taxon>Bacteria</taxon>
        <taxon>Bacillati</taxon>
        <taxon>Actinomycetota</taxon>
        <taxon>Actinomycetes</taxon>
        <taxon>Propionibacteriales</taxon>
        <taxon>Nocardioidaceae</taxon>
        <taxon>Nocardioides</taxon>
    </lineage>
</organism>
<comment type="caution">
    <text evidence="4">The sequence shown here is derived from an EMBL/GenBank/DDBJ whole genome shotgun (WGS) entry which is preliminary data.</text>
</comment>
<dbReference type="GO" id="GO:0042806">
    <property type="term" value="F:fucose binding"/>
    <property type="evidence" value="ECO:0007669"/>
    <property type="project" value="TreeGrafter"/>
</dbReference>
<comment type="catalytic activity">
    <reaction evidence="1">
        <text>beta-D-ribopyranose = beta-D-ribofuranose</text>
        <dbReference type="Rhea" id="RHEA:25432"/>
        <dbReference type="ChEBI" id="CHEBI:27476"/>
        <dbReference type="ChEBI" id="CHEBI:47002"/>
        <dbReference type="EC" id="5.4.99.62"/>
    </reaction>
</comment>
<keyword evidence="5" id="KW-1185">Reference proteome</keyword>
<dbReference type="InterPro" id="IPR050443">
    <property type="entry name" value="RbsD/FucU_mutarotase"/>
</dbReference>
<dbReference type="GO" id="GO:0006004">
    <property type="term" value="P:fucose metabolic process"/>
    <property type="evidence" value="ECO:0007669"/>
    <property type="project" value="TreeGrafter"/>
</dbReference>
<gene>
    <name evidence="4" type="ORF">ISG29_16780</name>
</gene>
<dbReference type="EMBL" id="JADIVZ010000011">
    <property type="protein sequence ID" value="MBF4163348.1"/>
    <property type="molecule type" value="Genomic_DNA"/>
</dbReference>
<dbReference type="InterPro" id="IPR023750">
    <property type="entry name" value="RbsD-like_sf"/>
</dbReference>
<evidence type="ECO:0000313" key="4">
    <source>
        <dbReference type="EMBL" id="MBF4163348.1"/>
    </source>
</evidence>
<evidence type="ECO:0000313" key="5">
    <source>
        <dbReference type="Proteomes" id="UP000656804"/>
    </source>
</evidence>
<dbReference type="Proteomes" id="UP000656804">
    <property type="component" value="Unassembled WGS sequence"/>
</dbReference>
<comment type="catalytic activity">
    <reaction evidence="3">
        <text>alpha-L-fucose = beta-L-fucose</text>
        <dbReference type="Rhea" id="RHEA:25580"/>
        <dbReference type="ChEBI" id="CHEBI:42548"/>
        <dbReference type="ChEBI" id="CHEBI:42589"/>
        <dbReference type="EC" id="5.1.3.29"/>
    </reaction>
</comment>
<evidence type="ECO:0008006" key="6">
    <source>
        <dbReference type="Google" id="ProtNLM"/>
    </source>
</evidence>
<evidence type="ECO:0000256" key="3">
    <source>
        <dbReference type="ARBA" id="ARBA00036324"/>
    </source>
</evidence>
<dbReference type="Gene3D" id="3.40.1650.10">
    <property type="entry name" value="RbsD-like domain"/>
    <property type="match status" value="1"/>
</dbReference>
<evidence type="ECO:0000256" key="1">
    <source>
        <dbReference type="ARBA" id="ARBA00000223"/>
    </source>
</evidence>
<dbReference type="PANTHER" id="PTHR31690:SF4">
    <property type="entry name" value="FUCOSE MUTAROTASE"/>
    <property type="match status" value="1"/>
</dbReference>
<sequence length="150" mass="15734">MMRGRLLHPPLLAALGAAGHGAQILVCDANYPASTQSPPGAPRIHLNLAPGLVDAVRVTEVIAGAVPIEAGTVMAPNQDGPYAVGSDPDIFAEFARVLRAEGGPTQLDRLHRWDFYRAAGAPEVAAVVVTGEERLYGNLLLRIGVVRARG</sequence>
<protein>
    <recommendedName>
        <fullName evidence="6">D-ribose pyranase</fullName>
    </recommendedName>
</protein>
<keyword evidence="2" id="KW-0413">Isomerase</keyword>